<name>A0A1M4E330_9ACTN</name>
<sequence>MVGVDAGATSTRVAVHALDGTRVGYARAGAGNPTAHGLRKAVASLAEALRAALPQGSGPRVVASMVGMAGDVAEMVPELARVWAEHGIAKPPRYEGDLTIAYAAGSAEPDGTLLLSGTGAGAARIVNYELARVADAMGWLLGDVGSGFWIGRQAAKAVVEAMDRGLPVEALLPDELPAPGDGGLLRTLVGRHFLGTERPPTPRAAGARIVRLVQADHMRLAALSSLVSEAAAAGDPLAVKISHEAADHLVATLRRVHVSGPVVLAGSVLTSAGPVREAVLELLSGETVTTARDAAGAAAWLSARTVLPDPEARALHAVFTAVA</sequence>
<dbReference type="InterPro" id="IPR002731">
    <property type="entry name" value="ATPase_BadF"/>
</dbReference>
<dbReference type="PANTHER" id="PTHR43190:SF3">
    <property type="entry name" value="N-ACETYL-D-GLUCOSAMINE KINASE"/>
    <property type="match status" value="1"/>
</dbReference>
<dbReference type="PANTHER" id="PTHR43190">
    <property type="entry name" value="N-ACETYL-D-GLUCOSAMINE KINASE"/>
    <property type="match status" value="1"/>
</dbReference>
<evidence type="ECO:0000259" key="1">
    <source>
        <dbReference type="Pfam" id="PF01869"/>
    </source>
</evidence>
<dbReference type="SUPFAM" id="SSF53067">
    <property type="entry name" value="Actin-like ATPase domain"/>
    <property type="match status" value="2"/>
</dbReference>
<reference evidence="2" key="1">
    <citation type="submission" date="2016-04" db="EMBL/GenBank/DDBJ databases">
        <authorList>
            <person name="Evans L.H."/>
            <person name="Alamgir A."/>
            <person name="Owens N."/>
            <person name="Weber N.D."/>
            <person name="Virtaneva K."/>
            <person name="Barbian K."/>
            <person name="Babar A."/>
            <person name="Rosenke K."/>
        </authorList>
    </citation>
    <scope>NUCLEOTIDE SEQUENCE</scope>
    <source>
        <strain evidence="2">Nono1</strain>
    </source>
</reference>
<dbReference type="Pfam" id="PF01869">
    <property type="entry name" value="BcrAD_BadFG"/>
    <property type="match status" value="1"/>
</dbReference>
<keyword evidence="2" id="KW-0808">Transferase</keyword>
<evidence type="ECO:0000313" key="2">
    <source>
        <dbReference type="EMBL" id="SBO93268.1"/>
    </source>
</evidence>
<gene>
    <name evidence="2" type="ORF">BN4615_P2782</name>
</gene>
<keyword evidence="2" id="KW-0418">Kinase</keyword>
<dbReference type="AlphaFoldDB" id="A0A1M4E330"/>
<dbReference type="EMBL" id="LT559118">
    <property type="protein sequence ID" value="SBO93268.1"/>
    <property type="molecule type" value="Genomic_DNA"/>
</dbReference>
<dbReference type="EC" id="2.7.1.59" evidence="2"/>
<accession>A0A1M4E330</accession>
<feature type="domain" description="ATPase BadF/BadG/BcrA/BcrD type" evidence="1">
    <location>
        <begin position="2"/>
        <end position="291"/>
    </location>
</feature>
<organism evidence="2">
    <name type="scientific">Nonomuraea gerenzanensis</name>
    <dbReference type="NCBI Taxonomy" id="93944"/>
    <lineage>
        <taxon>Bacteria</taxon>
        <taxon>Bacillati</taxon>
        <taxon>Actinomycetota</taxon>
        <taxon>Actinomycetes</taxon>
        <taxon>Streptosporangiales</taxon>
        <taxon>Streptosporangiaceae</taxon>
        <taxon>Nonomuraea</taxon>
    </lineage>
</organism>
<dbReference type="Gene3D" id="3.30.420.40">
    <property type="match status" value="2"/>
</dbReference>
<proteinExistence type="predicted"/>
<dbReference type="InterPro" id="IPR043129">
    <property type="entry name" value="ATPase_NBD"/>
</dbReference>
<dbReference type="InterPro" id="IPR052519">
    <property type="entry name" value="Euk-type_GlcNAc_Kinase"/>
</dbReference>
<protein>
    <submittedName>
        <fullName evidence="2">N-acetylglucosamine kinase of eukaryotic type</fullName>
        <ecNumber evidence="2">2.7.1.59</ecNumber>
    </submittedName>
</protein>
<dbReference type="GO" id="GO:0045127">
    <property type="term" value="F:N-acetylglucosamine kinase activity"/>
    <property type="evidence" value="ECO:0007669"/>
    <property type="project" value="UniProtKB-EC"/>
</dbReference>